<sequence length="142" mass="15910">MYKTILLPIDITEKTLTNKAITHTINLAKLSNSKIHLIYVLPISLAITNTYTFGYSEIKDFTTKEAKKNIKKIIESINFPHNNISYTISFGIPRDEIINTAKNINADIIIIGSRHPNITTHLLGSTAASIVRYAKTSVLIIR</sequence>
<evidence type="ECO:0000259" key="3">
    <source>
        <dbReference type="Pfam" id="PF00582"/>
    </source>
</evidence>
<keyword evidence="2" id="KW-0963">Cytoplasm</keyword>
<dbReference type="Gene3D" id="3.40.50.620">
    <property type="entry name" value="HUPs"/>
    <property type="match status" value="1"/>
</dbReference>
<keyword evidence="5" id="KW-1185">Reference proteome</keyword>
<proteinExistence type="inferred from homology"/>
<dbReference type="PANTHER" id="PTHR46268">
    <property type="entry name" value="STRESS RESPONSE PROTEIN NHAX"/>
    <property type="match status" value="1"/>
</dbReference>
<gene>
    <name evidence="4" type="primary">uspG</name>
    <name evidence="4" type="ORF">PRHACTZTBTEA_497</name>
</gene>
<feature type="domain" description="UspA" evidence="3">
    <location>
        <begin position="1"/>
        <end position="142"/>
    </location>
</feature>
<comment type="similarity">
    <text evidence="1 2">Belongs to the universal stress protein A family.</text>
</comment>
<evidence type="ECO:0000313" key="5">
    <source>
        <dbReference type="Proteomes" id="UP001497533"/>
    </source>
</evidence>
<name>A0ABM9NPK9_9GAMM</name>
<evidence type="ECO:0000256" key="1">
    <source>
        <dbReference type="ARBA" id="ARBA00008791"/>
    </source>
</evidence>
<dbReference type="InterPro" id="IPR006016">
    <property type="entry name" value="UspA"/>
</dbReference>
<accession>A0ABM9NPK9</accession>
<dbReference type="InterPro" id="IPR014729">
    <property type="entry name" value="Rossmann-like_a/b/a_fold"/>
</dbReference>
<dbReference type="PANTHER" id="PTHR46268:SF6">
    <property type="entry name" value="UNIVERSAL STRESS PROTEIN UP12"/>
    <property type="match status" value="1"/>
</dbReference>
<dbReference type="InterPro" id="IPR006015">
    <property type="entry name" value="Universal_stress_UspA"/>
</dbReference>
<reference evidence="4" key="1">
    <citation type="submission" date="2024-04" db="EMBL/GenBank/DDBJ databases">
        <authorList>
            <person name="Manzano-Marin A."/>
            <person name="Manzano-Marin A."/>
            <person name="Alejandro Manzano Marin A."/>
        </authorList>
    </citation>
    <scope>NUCLEOTIDE SEQUENCE [LARGE SCALE GENOMIC DNA]</scope>
    <source>
        <strain evidence="4">TABTEA</strain>
    </source>
</reference>
<evidence type="ECO:0000313" key="4">
    <source>
        <dbReference type="EMBL" id="CAL1329414.1"/>
    </source>
</evidence>
<dbReference type="PIRSF" id="PIRSF006276">
    <property type="entry name" value="UspA"/>
    <property type="match status" value="1"/>
</dbReference>
<dbReference type="RefSeq" id="WP_341764877.1">
    <property type="nucleotide sequence ID" value="NZ_OZ034688.1"/>
</dbReference>
<comment type="subcellular location">
    <subcellularLocation>
        <location evidence="2">Cytoplasm</location>
    </subcellularLocation>
</comment>
<dbReference type="PRINTS" id="PR01438">
    <property type="entry name" value="UNVRSLSTRESS"/>
</dbReference>
<evidence type="ECO:0000256" key="2">
    <source>
        <dbReference type="PIRNR" id="PIRNR006276"/>
    </source>
</evidence>
<protein>
    <recommendedName>
        <fullName evidence="2">Universal stress protein</fullName>
    </recommendedName>
</protein>
<organism evidence="4 5">
    <name type="scientific">Candidatus Providencia siddallii</name>
    <dbReference type="NCBI Taxonomy" id="1715285"/>
    <lineage>
        <taxon>Bacteria</taxon>
        <taxon>Pseudomonadati</taxon>
        <taxon>Pseudomonadota</taxon>
        <taxon>Gammaproteobacteria</taxon>
        <taxon>Enterobacterales</taxon>
        <taxon>Morganellaceae</taxon>
        <taxon>Providencia</taxon>
    </lineage>
</organism>
<dbReference type="CDD" id="cd00293">
    <property type="entry name" value="USP-like"/>
    <property type="match status" value="1"/>
</dbReference>
<dbReference type="SUPFAM" id="SSF52402">
    <property type="entry name" value="Adenine nucleotide alpha hydrolases-like"/>
    <property type="match status" value="1"/>
</dbReference>
<dbReference type="EMBL" id="OZ034688">
    <property type="protein sequence ID" value="CAL1329414.1"/>
    <property type="molecule type" value="Genomic_DNA"/>
</dbReference>
<dbReference type="Pfam" id="PF00582">
    <property type="entry name" value="Usp"/>
    <property type="match status" value="1"/>
</dbReference>
<dbReference type="Proteomes" id="UP001497533">
    <property type="component" value="Chromosome"/>
</dbReference>